<dbReference type="PATRIC" id="fig|40324.63.peg.5669"/>
<comment type="caution">
    <text evidence="1">The sequence shown here is derived from an EMBL/GenBank/DDBJ whole genome shotgun (WGS) entry which is preliminary data.</text>
</comment>
<reference evidence="1 2" key="1">
    <citation type="submission" date="2015-03" db="EMBL/GenBank/DDBJ databases">
        <title>Draft genome of Stenotrophomonas maltophila isolated from urine specimen.</title>
        <authorList>
            <person name="Murugan N."/>
            <person name="Malathi J."/>
            <person name="Umashankar V."/>
            <person name="Madhavan H."/>
        </authorList>
    </citation>
    <scope>NUCLEOTIDE SEQUENCE [LARGE SCALE GENOMIC DNA]</scope>
    <source>
        <strain evidence="1 2">JMNMN1</strain>
    </source>
</reference>
<accession>A0A0F5ZPT6</accession>
<proteinExistence type="predicted"/>
<name>A0A0F5ZPT6_STEMA</name>
<dbReference type="Proteomes" id="UP000243478">
    <property type="component" value="Unassembled WGS sequence"/>
</dbReference>
<sequence length="80" mass="8898">MRGFFFWSRCTHDHSANDRRKTYVGNGVATAFPGPRAFLASHIQVFTGTHPVYSLVPPSQYTVTGLRAIPARSPSTPRLH</sequence>
<evidence type="ECO:0000313" key="2">
    <source>
        <dbReference type="Proteomes" id="UP000243478"/>
    </source>
</evidence>
<organism evidence="1 2">
    <name type="scientific">Stenotrophomonas maltophilia</name>
    <name type="common">Pseudomonas maltophilia</name>
    <name type="synonym">Xanthomonas maltophilia</name>
    <dbReference type="NCBI Taxonomy" id="40324"/>
    <lineage>
        <taxon>Bacteria</taxon>
        <taxon>Pseudomonadati</taxon>
        <taxon>Pseudomonadota</taxon>
        <taxon>Gammaproteobacteria</taxon>
        <taxon>Lysobacterales</taxon>
        <taxon>Lysobacteraceae</taxon>
        <taxon>Stenotrophomonas</taxon>
        <taxon>Stenotrophomonas maltophilia group</taxon>
    </lineage>
</organism>
<protein>
    <submittedName>
        <fullName evidence="1">Uncharacterized protein</fullName>
    </submittedName>
</protein>
<dbReference type="EMBL" id="JZRZ01000024">
    <property type="protein sequence ID" value="KKD57000.1"/>
    <property type="molecule type" value="Genomic_DNA"/>
</dbReference>
<gene>
    <name evidence="1" type="ORF">VM57_15345</name>
</gene>
<evidence type="ECO:0000313" key="1">
    <source>
        <dbReference type="EMBL" id="KKD57000.1"/>
    </source>
</evidence>
<dbReference type="AlphaFoldDB" id="A0A0F5ZPT6"/>